<reference evidence="2 3" key="1">
    <citation type="submission" date="2019-01" db="EMBL/GenBank/DDBJ databases">
        <title>Sequencing of cultivated peanut Arachis hypogaea provides insights into genome evolution and oil improvement.</title>
        <authorList>
            <person name="Chen X."/>
        </authorList>
    </citation>
    <scope>NUCLEOTIDE SEQUENCE [LARGE SCALE GENOMIC DNA]</scope>
    <source>
        <strain evidence="3">cv. Fuhuasheng</strain>
        <tissue evidence="2">Leaves</tissue>
    </source>
</reference>
<accession>A0A445EBC5</accession>
<keyword evidence="3" id="KW-1185">Reference proteome</keyword>
<dbReference type="Proteomes" id="UP000289738">
    <property type="component" value="Chromosome A02"/>
</dbReference>
<feature type="domain" description="MULE transposase" evidence="1">
    <location>
        <begin position="71"/>
        <end position="165"/>
    </location>
</feature>
<dbReference type="EMBL" id="SDMP01000002">
    <property type="protein sequence ID" value="RYR72761.1"/>
    <property type="molecule type" value="Genomic_DNA"/>
</dbReference>
<name>A0A445EBC5_ARAHY</name>
<proteinExistence type="predicted"/>
<dbReference type="Pfam" id="PF10551">
    <property type="entry name" value="MULE"/>
    <property type="match status" value="1"/>
</dbReference>
<gene>
    <name evidence="2" type="ORF">Ahy_A02g006975</name>
</gene>
<dbReference type="PANTHER" id="PTHR47718">
    <property type="entry name" value="OS01G0519700 PROTEIN"/>
    <property type="match status" value="1"/>
</dbReference>
<evidence type="ECO:0000259" key="1">
    <source>
        <dbReference type="Pfam" id="PF10551"/>
    </source>
</evidence>
<dbReference type="PANTHER" id="PTHR47718:SF15">
    <property type="entry name" value="PROTEIN FAR1-RELATED SEQUENCE 5-LIKE"/>
    <property type="match status" value="1"/>
</dbReference>
<evidence type="ECO:0000313" key="2">
    <source>
        <dbReference type="EMBL" id="RYR72761.1"/>
    </source>
</evidence>
<comment type="caution">
    <text evidence="2">The sequence shown here is derived from an EMBL/GenBank/DDBJ whole genome shotgun (WGS) entry which is preliminary data.</text>
</comment>
<sequence>MTDADKAQADSLLRRAKIKDGYAHAALSYLISKADEDPLLQGKFTLKDGKLDNLVWADGSSITDYQCFSDVLAFDTTYPKNKYNRPLVVFSGTNHHGQTCIFCCGLLSDEKQKTYVLVLKMFMEIMDNKQPIVVVTYGDLAMREAIKEVLPNAAHRLCAWHLYRNACETIKNSKFLDGLKHLMYGNFFPKEFERR</sequence>
<dbReference type="AlphaFoldDB" id="A0A445EBC5"/>
<evidence type="ECO:0000313" key="3">
    <source>
        <dbReference type="Proteomes" id="UP000289738"/>
    </source>
</evidence>
<organism evidence="2 3">
    <name type="scientific">Arachis hypogaea</name>
    <name type="common">Peanut</name>
    <dbReference type="NCBI Taxonomy" id="3818"/>
    <lineage>
        <taxon>Eukaryota</taxon>
        <taxon>Viridiplantae</taxon>
        <taxon>Streptophyta</taxon>
        <taxon>Embryophyta</taxon>
        <taxon>Tracheophyta</taxon>
        <taxon>Spermatophyta</taxon>
        <taxon>Magnoliopsida</taxon>
        <taxon>eudicotyledons</taxon>
        <taxon>Gunneridae</taxon>
        <taxon>Pentapetalae</taxon>
        <taxon>rosids</taxon>
        <taxon>fabids</taxon>
        <taxon>Fabales</taxon>
        <taxon>Fabaceae</taxon>
        <taxon>Papilionoideae</taxon>
        <taxon>50 kb inversion clade</taxon>
        <taxon>dalbergioids sensu lato</taxon>
        <taxon>Dalbergieae</taxon>
        <taxon>Pterocarpus clade</taxon>
        <taxon>Arachis</taxon>
    </lineage>
</organism>
<protein>
    <recommendedName>
        <fullName evidence="1">MULE transposase domain-containing protein</fullName>
    </recommendedName>
</protein>
<dbReference type="InterPro" id="IPR018289">
    <property type="entry name" value="MULE_transposase_dom"/>
</dbReference>